<dbReference type="EMBL" id="BMAR01000030">
    <property type="protein sequence ID" value="GFR49519.1"/>
    <property type="molecule type" value="Genomic_DNA"/>
</dbReference>
<feature type="region of interest" description="Disordered" evidence="1">
    <location>
        <begin position="21"/>
        <end position="51"/>
    </location>
</feature>
<evidence type="ECO:0000313" key="3">
    <source>
        <dbReference type="Proteomes" id="UP001054857"/>
    </source>
</evidence>
<sequence length="871" mass="85128">MMAAQLSTSLPSDSLLYSFTPAVCSRGGTPSPPPVVGSRRARTQSVTGESVQRLEVNDSASDLQLSPRSPSILHLPGRAPGGGSGIAAVARSGSADRQSMAATLASISIGPGNTNPNAAANATTPLSSSSTPAAAAAAAPTAVASVMPLIVAGSSCCPGSAGSPRHPVSSSSSPTAASTGGLPKLEHPGGLHACGGNGGGVGGGKELPALIITGAGRRYSHSGGTEGCTAGVLESPTGGGGGGIVAGGEFVSGVAAVALRQGMLAPLRAAAATSALHADVVSAGGGGGGGGGGAKSQGWCGGGGAGGSVPSSSRRSSIAGPLDIGPIVLPCGISSPYTAACDVPSPVTPSPAASPAPLLSPPGRHPGPMAPLPGSPTTATAAMHVGRGLRADCSEGGPAATAADDDEEDDEASDGSSGDNLYCGSSAAGGGSTSSTIAHLRSINDDLQRAAGALSALHALPTRSRSDSGTAPMTAAAASSPPPPPPAALTGRQLQALKESAPELHSELRIAVRRAFQVICQEVARSAPRGRKLGSCVHECWATLDAFLEGTAELTSVMVENALAAAAVAPAGLSPHPPSAATSGGSHHGSGCHGGRHHPSCGTEGPHSHDPVREVERMRAANMDLQQQLEECQARLATAEATSTGPAAAAASTPGEAGGAHTGSTRAGCKGGGGTCPRPPAAFASPPQETCPGTSPRRGRHARAQQQQQQPRRESDPGVPSSTGDPGDGGFVSAGGGAPCAPREGRGAVLARTGSVVESCSGGRQVTFAAVVAAGNGSSGGGVESPRLFGGRTTQLTSSSSSGLPSRISSHAELVIEDDSSEEEAEEDGEEGTAAAGSSLEARRRRGLMHSASFAEWMEGRMAAAAAARRR</sequence>
<feature type="compositionally biased region" description="Low complexity" evidence="1">
    <location>
        <begin position="113"/>
        <end position="130"/>
    </location>
</feature>
<feature type="region of interest" description="Disordered" evidence="1">
    <location>
        <begin position="344"/>
        <end position="434"/>
    </location>
</feature>
<feature type="compositionally biased region" description="Low complexity" evidence="1">
    <location>
        <begin position="798"/>
        <end position="809"/>
    </location>
</feature>
<feature type="region of interest" description="Disordered" evidence="1">
    <location>
        <begin position="160"/>
        <end position="197"/>
    </location>
</feature>
<keyword evidence="3" id="KW-1185">Reference proteome</keyword>
<organism evidence="2 3">
    <name type="scientific">Astrephomene gubernaculifera</name>
    <dbReference type="NCBI Taxonomy" id="47775"/>
    <lineage>
        <taxon>Eukaryota</taxon>
        <taxon>Viridiplantae</taxon>
        <taxon>Chlorophyta</taxon>
        <taxon>core chlorophytes</taxon>
        <taxon>Chlorophyceae</taxon>
        <taxon>CS clade</taxon>
        <taxon>Chlamydomonadales</taxon>
        <taxon>Astrephomenaceae</taxon>
        <taxon>Astrephomene</taxon>
    </lineage>
</organism>
<feature type="compositionally biased region" description="Low complexity" evidence="1">
    <location>
        <begin position="638"/>
        <end position="655"/>
    </location>
</feature>
<name>A0AAD3HPY6_9CHLO</name>
<feature type="compositionally biased region" description="Gly residues" evidence="1">
    <location>
        <begin position="726"/>
        <end position="738"/>
    </location>
</feature>
<feature type="compositionally biased region" description="Acidic residues" evidence="1">
    <location>
        <begin position="403"/>
        <end position="413"/>
    </location>
</feature>
<proteinExistence type="predicted"/>
<feature type="compositionally biased region" description="Low complexity" evidence="1">
    <location>
        <begin position="470"/>
        <end position="479"/>
    </location>
</feature>
<gene>
    <name evidence="2" type="ORF">Agub_g11562</name>
</gene>
<dbReference type="Proteomes" id="UP001054857">
    <property type="component" value="Unassembled WGS sequence"/>
</dbReference>
<feature type="compositionally biased region" description="Acidic residues" evidence="1">
    <location>
        <begin position="815"/>
        <end position="831"/>
    </location>
</feature>
<dbReference type="AlphaFoldDB" id="A0AAD3HPY6"/>
<protein>
    <submittedName>
        <fullName evidence="2">Uncharacterized protein</fullName>
    </submittedName>
</protein>
<feature type="compositionally biased region" description="Low complexity" evidence="1">
    <location>
        <begin position="160"/>
        <end position="181"/>
    </location>
</feature>
<feature type="region of interest" description="Disordered" evidence="1">
    <location>
        <begin position="638"/>
        <end position="740"/>
    </location>
</feature>
<feature type="region of interest" description="Disordered" evidence="1">
    <location>
        <begin position="776"/>
        <end position="844"/>
    </location>
</feature>
<evidence type="ECO:0000256" key="1">
    <source>
        <dbReference type="SAM" id="MobiDB-lite"/>
    </source>
</evidence>
<accession>A0AAD3HPY6</accession>
<feature type="region of interest" description="Disordered" evidence="1">
    <location>
        <begin position="574"/>
        <end position="610"/>
    </location>
</feature>
<feature type="region of interest" description="Disordered" evidence="1">
    <location>
        <begin position="110"/>
        <end position="130"/>
    </location>
</feature>
<comment type="caution">
    <text evidence="2">The sequence shown here is derived from an EMBL/GenBank/DDBJ whole genome shotgun (WGS) entry which is preliminary data.</text>
</comment>
<evidence type="ECO:0000313" key="2">
    <source>
        <dbReference type="EMBL" id="GFR49519.1"/>
    </source>
</evidence>
<feature type="region of interest" description="Disordered" evidence="1">
    <location>
        <begin position="459"/>
        <end position="490"/>
    </location>
</feature>
<feature type="compositionally biased region" description="Pro residues" evidence="1">
    <location>
        <begin position="346"/>
        <end position="374"/>
    </location>
</feature>
<reference evidence="2 3" key="1">
    <citation type="journal article" date="2021" name="Sci. Rep.">
        <title>Genome sequencing of the multicellular alga Astrephomene provides insights into convergent evolution of germ-soma differentiation.</title>
        <authorList>
            <person name="Yamashita S."/>
            <person name="Yamamoto K."/>
            <person name="Matsuzaki R."/>
            <person name="Suzuki S."/>
            <person name="Yamaguchi H."/>
            <person name="Hirooka S."/>
            <person name="Minakuchi Y."/>
            <person name="Miyagishima S."/>
            <person name="Kawachi M."/>
            <person name="Toyoda A."/>
            <person name="Nozaki H."/>
        </authorList>
    </citation>
    <scope>NUCLEOTIDE SEQUENCE [LARGE SCALE GENOMIC DNA]</scope>
    <source>
        <strain evidence="2 3">NIES-4017</strain>
    </source>
</reference>